<dbReference type="EMBL" id="LN877951">
    <property type="protein sequence ID" value="CUV06143.1"/>
    <property type="molecule type" value="Genomic_DNA"/>
</dbReference>
<dbReference type="Proteomes" id="UP001429100">
    <property type="component" value="Unassembled WGS sequence"/>
</dbReference>
<keyword evidence="1" id="KW-0472">Membrane</keyword>
<sequence length="232" mass="27470">MDVNPSTNSVEAGRCLDLLVNQLISSQYWQGTVRSHQIRNCVSLFNRYLRLSNQQNLGILTQEIRDRVANDTIYNEFLSQLDAECISHHSFWQTYKEKFVQIFKKLFNFHLIILDHAKIMETKVFNLLPDVLKNSIIPSYRRPLIFIYLLNVILFILRLTVFNSKPIFHNYTKIGRYSANNNINILDEYNYPTFLEIVYEVLMFFLNILTSIIPLALPIITLHFINRQHIQR</sequence>
<dbReference type="VEuPathDB" id="CryptoDB:ChTU502y2012_386g0145"/>
<evidence type="ECO:0000313" key="3">
    <source>
        <dbReference type="EMBL" id="PPS93501.1"/>
    </source>
</evidence>
<dbReference type="AlphaFoldDB" id="A0A0S4TG86"/>
<reference evidence="3 4" key="3">
    <citation type="submission" date="2017-10" db="EMBL/GenBank/DDBJ databases">
        <title>Consistent, comparative and evidence-based genome annotation and re-annotation for the closely-related species, Cryptosporidium parvum, C. hominis and C. tyzzeri.</title>
        <authorList>
            <person name="Baptista R.P."/>
            <person name="Li Y."/>
            <person name="Sateriale A."/>
            <person name="Striepen B."/>
            <person name="Kissinger J.C."/>
        </authorList>
    </citation>
    <scope>NUCLEOTIDE SEQUENCE [LARGE SCALE GENOMIC DNA]</scope>
    <source>
        <strain evidence="3">30976</strain>
    </source>
</reference>
<keyword evidence="1" id="KW-1133">Transmembrane helix</keyword>
<dbReference type="VEuPathDB" id="CryptoDB:CHUDEA5_1560"/>
<reference evidence="2" key="2">
    <citation type="submission" date="2015-08" db="EMBL/GenBank/DDBJ databases">
        <authorList>
            <person name="Babu N.S."/>
            <person name="Beckwith C.J."/>
            <person name="Beseler K.G."/>
            <person name="Brison A."/>
            <person name="Carone J.V."/>
            <person name="Caskin T.P."/>
            <person name="Diamond M."/>
            <person name="Durham M.E."/>
            <person name="Foxe J.M."/>
            <person name="Go M."/>
            <person name="Henderson B.A."/>
            <person name="Jones I.B."/>
            <person name="McGettigan J.A."/>
            <person name="Micheletti S.J."/>
            <person name="Nasrallah M.E."/>
            <person name="Ortiz D."/>
            <person name="Piller C.R."/>
            <person name="Privatt S.R."/>
            <person name="Schneider S.L."/>
            <person name="Sharp S."/>
            <person name="Smith T.C."/>
            <person name="Stanton J.D."/>
            <person name="Ullery H.E."/>
            <person name="Wilson R.J."/>
            <person name="Serrano M.G."/>
            <person name="Buck G."/>
            <person name="Lee V."/>
            <person name="Wang Y."/>
            <person name="Carvalho R."/>
            <person name="Voegtly L."/>
            <person name="Shi R."/>
            <person name="Duckworth R."/>
            <person name="Johnson A."/>
            <person name="Loviza R."/>
            <person name="Walstead R."/>
            <person name="Shah Z."/>
            <person name="Kiflezghi M."/>
            <person name="Wade K."/>
            <person name="Ball S.L."/>
            <person name="Bradley K.W."/>
            <person name="Asai D.J."/>
            <person name="Bowman C.A."/>
            <person name="Russell D.A."/>
            <person name="Pope W.H."/>
            <person name="Jacobs-Sera D."/>
            <person name="Hendrix R.W."/>
            <person name="Hatfull G.F."/>
        </authorList>
    </citation>
    <scope>NUCLEOTIDE SEQUENCE [LARGE SCALE GENOMIC DNA]</scope>
</reference>
<feature type="transmembrane region" description="Helical" evidence="1">
    <location>
        <begin position="201"/>
        <end position="225"/>
    </location>
</feature>
<dbReference type="Proteomes" id="UP000199752">
    <property type="component" value="Chromosome 5"/>
</dbReference>
<dbReference type="VEuPathDB" id="CryptoDB:Chro.50228"/>
<protein>
    <submittedName>
        <fullName evidence="2">Uncharacterized protein</fullName>
    </submittedName>
</protein>
<name>A0A0S4TG86_CRYHO</name>
<organism evidence="2">
    <name type="scientific">Cryptosporidium hominis</name>
    <dbReference type="NCBI Taxonomy" id="237895"/>
    <lineage>
        <taxon>Eukaryota</taxon>
        <taxon>Sar</taxon>
        <taxon>Alveolata</taxon>
        <taxon>Apicomplexa</taxon>
        <taxon>Conoidasida</taxon>
        <taxon>Coccidia</taxon>
        <taxon>Eucoccidiorida</taxon>
        <taxon>Eimeriorina</taxon>
        <taxon>Cryptosporidiidae</taxon>
        <taxon>Cryptosporidium</taxon>
    </lineage>
</organism>
<dbReference type="OrthoDB" id="343897at2759"/>
<feature type="transmembrane region" description="Helical" evidence="1">
    <location>
        <begin position="143"/>
        <end position="161"/>
    </location>
</feature>
<gene>
    <name evidence="2" type="ORF">CHUDEA5_1560</name>
    <name evidence="3" type="ORF">GY17_00003602</name>
</gene>
<evidence type="ECO:0000313" key="2">
    <source>
        <dbReference type="EMBL" id="CUV06143.1"/>
    </source>
</evidence>
<evidence type="ECO:0000313" key="4">
    <source>
        <dbReference type="Proteomes" id="UP001429100"/>
    </source>
</evidence>
<evidence type="ECO:0000256" key="1">
    <source>
        <dbReference type="SAM" id="Phobius"/>
    </source>
</evidence>
<keyword evidence="1" id="KW-0812">Transmembrane</keyword>
<reference evidence="3 4" key="1">
    <citation type="submission" date="2014-11" db="EMBL/GenBank/DDBJ databases">
        <title>Comparative genomic analysis of Cryptosporidium hominis reveals occurrence of genetic recombination in virulent subtypes.</title>
        <authorList>
            <person name="Guo Y."/>
            <person name="Tang K."/>
            <person name="Frace M."/>
            <person name="Li N."/>
            <person name="Roellig D.M."/>
            <person name="Sammons S."/>
            <person name="Knipe K."/>
            <person name="Rowe L."/>
            <person name="Feng Y."/>
            <person name="Xiao L."/>
        </authorList>
    </citation>
    <scope>NUCLEOTIDE SEQUENCE [LARGE SCALE GENOMIC DNA]</scope>
    <source>
        <strain evidence="3">30976</strain>
    </source>
</reference>
<accession>A0A0S4TG86</accession>
<dbReference type="EMBL" id="JTAI01000011">
    <property type="protein sequence ID" value="PPS93501.1"/>
    <property type="molecule type" value="Genomic_DNA"/>
</dbReference>
<dbReference type="VEuPathDB" id="CryptoDB:GY17_00003602"/>
<proteinExistence type="predicted"/>
<keyword evidence="4" id="KW-1185">Reference proteome</keyword>